<comment type="caution">
    <text evidence="2">The sequence shown here is derived from an EMBL/GenBank/DDBJ whole genome shotgun (WGS) entry which is preliminary data.</text>
</comment>
<feature type="transmembrane region" description="Helical" evidence="1">
    <location>
        <begin position="34"/>
        <end position="56"/>
    </location>
</feature>
<dbReference type="EMBL" id="JBHSZV010000011">
    <property type="protein sequence ID" value="MFC7061028.1"/>
    <property type="molecule type" value="Genomic_DNA"/>
</dbReference>
<keyword evidence="3" id="KW-1185">Reference proteome</keyword>
<keyword evidence="1" id="KW-0812">Transmembrane</keyword>
<dbReference type="RefSeq" id="WP_204708879.1">
    <property type="nucleotide sequence ID" value="NZ_JBHSZV010000011.1"/>
</dbReference>
<feature type="transmembrane region" description="Helical" evidence="1">
    <location>
        <begin position="6"/>
        <end position="22"/>
    </location>
</feature>
<evidence type="ECO:0000256" key="1">
    <source>
        <dbReference type="SAM" id="Phobius"/>
    </source>
</evidence>
<keyword evidence="1" id="KW-0472">Membrane</keyword>
<gene>
    <name evidence="2" type="ORF">ACFQIC_03985</name>
</gene>
<proteinExistence type="predicted"/>
<evidence type="ECO:0000313" key="3">
    <source>
        <dbReference type="Proteomes" id="UP001596410"/>
    </source>
</evidence>
<protein>
    <recommendedName>
        <fullName evidence="4">DUF2178 domain-containing protein</fullName>
    </recommendedName>
</protein>
<feature type="transmembrane region" description="Helical" evidence="1">
    <location>
        <begin position="71"/>
        <end position="90"/>
    </location>
</feature>
<sequence length="94" mass="11444">MFFYIYFGVLIVAFTFWSKFQFGYEGKDERGQIILNKSYTIIFPMFIIGWVIVRLIEDFVMPLDGNDWRMAMWYLITGIMILHSVLIYIFRRLY</sequence>
<reference evidence="3" key="1">
    <citation type="journal article" date="2019" name="Int. J. Syst. Evol. Microbiol.">
        <title>The Global Catalogue of Microorganisms (GCM) 10K type strain sequencing project: providing services to taxonomists for standard genome sequencing and annotation.</title>
        <authorList>
            <consortium name="The Broad Institute Genomics Platform"/>
            <consortium name="The Broad Institute Genome Sequencing Center for Infectious Disease"/>
            <person name="Wu L."/>
            <person name="Ma J."/>
        </authorList>
    </citation>
    <scope>NUCLEOTIDE SEQUENCE [LARGE SCALE GENOMIC DNA]</scope>
    <source>
        <strain evidence="3">CGMCC 4.1621</strain>
    </source>
</reference>
<evidence type="ECO:0008006" key="4">
    <source>
        <dbReference type="Google" id="ProtNLM"/>
    </source>
</evidence>
<accession>A0ABW2EHZ8</accession>
<name>A0ABW2EHZ8_9BACI</name>
<dbReference type="Proteomes" id="UP001596410">
    <property type="component" value="Unassembled WGS sequence"/>
</dbReference>
<keyword evidence="1" id="KW-1133">Transmembrane helix</keyword>
<organism evidence="2 3">
    <name type="scientific">Halobacillus seohaensis</name>
    <dbReference type="NCBI Taxonomy" id="447421"/>
    <lineage>
        <taxon>Bacteria</taxon>
        <taxon>Bacillati</taxon>
        <taxon>Bacillota</taxon>
        <taxon>Bacilli</taxon>
        <taxon>Bacillales</taxon>
        <taxon>Bacillaceae</taxon>
        <taxon>Halobacillus</taxon>
    </lineage>
</organism>
<evidence type="ECO:0000313" key="2">
    <source>
        <dbReference type="EMBL" id="MFC7061028.1"/>
    </source>
</evidence>